<dbReference type="PROSITE" id="PS50076">
    <property type="entry name" value="DNAJ_2"/>
    <property type="match status" value="1"/>
</dbReference>
<dbReference type="CDD" id="cd06257">
    <property type="entry name" value="DnaJ"/>
    <property type="match status" value="1"/>
</dbReference>
<dbReference type="EMBL" id="HBIB01044058">
    <property type="protein sequence ID" value="CAE0266381.1"/>
    <property type="molecule type" value="Transcribed_RNA"/>
</dbReference>
<sequence>MHRGKRGSIPSLLEMQEELDELDETTEKSSILTSGEREALELRLKQLEEKQKLELEKSREQALSYALQKGEKNPESVAYVETLITQKPWLRGERIGLARRAVDDLKTRYPIEDDCPPPSQPELDFIKKEVWPKRLRPRESKSDEELYLDARYVASAAGKALLKRMQDKDPFDVLGLPSESTPHDAKRAFYRLALIFHPDAIFKNDRQSFLCRSEFVELSKKVFHAIEVSYKMVVDPTTRRALLAKR</sequence>
<dbReference type="AlphaFoldDB" id="A0A7S3GHI7"/>
<dbReference type="InterPro" id="IPR001623">
    <property type="entry name" value="DnaJ_domain"/>
</dbReference>
<evidence type="ECO:0000313" key="3">
    <source>
        <dbReference type="EMBL" id="CAE0266377.1"/>
    </source>
</evidence>
<dbReference type="EMBL" id="HBIB01044047">
    <property type="protein sequence ID" value="CAE0266377.1"/>
    <property type="molecule type" value="Transcribed_RNA"/>
</dbReference>
<proteinExistence type="predicted"/>
<accession>A0A7S3GHI7</accession>
<organism evidence="4">
    <name type="scientific">Palpitomonas bilix</name>
    <dbReference type="NCBI Taxonomy" id="652834"/>
    <lineage>
        <taxon>Eukaryota</taxon>
        <taxon>Eukaryota incertae sedis</taxon>
    </lineage>
</organism>
<protein>
    <recommendedName>
        <fullName evidence="2">J domain-containing protein</fullName>
    </recommendedName>
</protein>
<gene>
    <name evidence="3" type="ORF">PBIL07802_LOCUS28717</name>
    <name evidence="4" type="ORF">PBIL07802_LOCUS28721</name>
</gene>
<name>A0A7S3GHI7_9EUKA</name>
<dbReference type="SUPFAM" id="SSF46565">
    <property type="entry name" value="Chaperone J-domain"/>
    <property type="match status" value="1"/>
</dbReference>
<feature type="region of interest" description="Disordered" evidence="1">
    <location>
        <begin position="1"/>
        <end position="35"/>
    </location>
</feature>
<dbReference type="Pfam" id="PF00226">
    <property type="entry name" value="DnaJ"/>
    <property type="match status" value="1"/>
</dbReference>
<feature type="domain" description="J" evidence="2">
    <location>
        <begin position="169"/>
        <end position="246"/>
    </location>
</feature>
<evidence type="ECO:0000259" key="2">
    <source>
        <dbReference type="PROSITE" id="PS50076"/>
    </source>
</evidence>
<dbReference type="InterPro" id="IPR036869">
    <property type="entry name" value="J_dom_sf"/>
</dbReference>
<feature type="compositionally biased region" description="Acidic residues" evidence="1">
    <location>
        <begin position="15"/>
        <end position="24"/>
    </location>
</feature>
<reference evidence="4" key="1">
    <citation type="submission" date="2021-01" db="EMBL/GenBank/DDBJ databases">
        <authorList>
            <person name="Corre E."/>
            <person name="Pelletier E."/>
            <person name="Niang G."/>
            <person name="Scheremetjew M."/>
            <person name="Finn R."/>
            <person name="Kale V."/>
            <person name="Holt S."/>
            <person name="Cochrane G."/>
            <person name="Meng A."/>
            <person name="Brown T."/>
            <person name="Cohen L."/>
        </authorList>
    </citation>
    <scope>NUCLEOTIDE SEQUENCE</scope>
    <source>
        <strain evidence="4">NIES-2562</strain>
    </source>
</reference>
<evidence type="ECO:0000256" key="1">
    <source>
        <dbReference type="SAM" id="MobiDB-lite"/>
    </source>
</evidence>
<dbReference type="Gene3D" id="1.10.287.110">
    <property type="entry name" value="DnaJ domain"/>
    <property type="match status" value="1"/>
</dbReference>
<evidence type="ECO:0000313" key="4">
    <source>
        <dbReference type="EMBL" id="CAE0266381.1"/>
    </source>
</evidence>